<organism evidence="1 2">
    <name type="scientific">Erythrobacter rubeus</name>
    <dbReference type="NCBI Taxonomy" id="2760803"/>
    <lineage>
        <taxon>Bacteria</taxon>
        <taxon>Pseudomonadati</taxon>
        <taxon>Pseudomonadota</taxon>
        <taxon>Alphaproteobacteria</taxon>
        <taxon>Sphingomonadales</taxon>
        <taxon>Erythrobacteraceae</taxon>
        <taxon>Erythrobacter/Porphyrobacter group</taxon>
        <taxon>Erythrobacter</taxon>
    </lineage>
</organism>
<comment type="caution">
    <text evidence="1">The sequence shown here is derived from an EMBL/GenBank/DDBJ whole genome shotgun (WGS) entry which is preliminary data.</text>
</comment>
<evidence type="ECO:0000313" key="1">
    <source>
        <dbReference type="EMBL" id="MBD2841872.1"/>
    </source>
</evidence>
<dbReference type="RefSeq" id="WP_190787376.1">
    <property type="nucleotide sequence ID" value="NZ_JACXLC010000001.1"/>
</dbReference>
<sequence length="97" mass="10833">MEHTTSLQQRASIALDHGDYYLATMLIEDAELLADDITQLVDDVEHHQMREMLRVMGNREAEIHARHIKPRCNAKTIKRMGIGIGASLALGGALIEI</sequence>
<reference evidence="1 2" key="1">
    <citation type="submission" date="2020-09" db="EMBL/GenBank/DDBJ databases">
        <authorList>
            <person name="Yoon J.-W."/>
        </authorList>
    </citation>
    <scope>NUCLEOTIDE SEQUENCE [LARGE SCALE GENOMIC DNA]</scope>
    <source>
        <strain evidence="1 2">KMU-140</strain>
    </source>
</reference>
<gene>
    <name evidence="1" type="ORF">IB285_06300</name>
</gene>
<evidence type="ECO:0008006" key="3">
    <source>
        <dbReference type="Google" id="ProtNLM"/>
    </source>
</evidence>
<accession>A0ABR8KUD8</accession>
<evidence type="ECO:0000313" key="2">
    <source>
        <dbReference type="Proteomes" id="UP000635384"/>
    </source>
</evidence>
<protein>
    <recommendedName>
        <fullName evidence="3">DUF892 family protein</fullName>
    </recommendedName>
</protein>
<keyword evidence="2" id="KW-1185">Reference proteome</keyword>
<name>A0ABR8KUD8_9SPHN</name>
<proteinExistence type="predicted"/>
<dbReference type="EMBL" id="JACXLC010000001">
    <property type="protein sequence ID" value="MBD2841872.1"/>
    <property type="molecule type" value="Genomic_DNA"/>
</dbReference>
<dbReference type="Proteomes" id="UP000635384">
    <property type="component" value="Unassembled WGS sequence"/>
</dbReference>